<evidence type="ECO:0000313" key="5">
    <source>
        <dbReference type="Proteomes" id="UP000680750"/>
    </source>
</evidence>
<dbReference type="Proteomes" id="UP000680750">
    <property type="component" value="Chromosome"/>
</dbReference>
<dbReference type="NCBIfam" id="NF033748">
    <property type="entry name" value="class_F_sortase"/>
    <property type="match status" value="1"/>
</dbReference>
<keyword evidence="3" id="KW-0472">Membrane</keyword>
<organism evidence="4 5">
    <name type="scientific">Actinocatenispora sera</name>
    <dbReference type="NCBI Taxonomy" id="390989"/>
    <lineage>
        <taxon>Bacteria</taxon>
        <taxon>Bacillati</taxon>
        <taxon>Actinomycetota</taxon>
        <taxon>Actinomycetes</taxon>
        <taxon>Micromonosporales</taxon>
        <taxon>Micromonosporaceae</taxon>
        <taxon>Actinocatenispora</taxon>
    </lineage>
</organism>
<dbReference type="CDD" id="cd05829">
    <property type="entry name" value="Sortase_F"/>
    <property type="match status" value="1"/>
</dbReference>
<proteinExistence type="predicted"/>
<dbReference type="Gene3D" id="2.40.260.10">
    <property type="entry name" value="Sortase"/>
    <property type="match status" value="1"/>
</dbReference>
<name>A0A810L8J6_9ACTN</name>
<evidence type="ECO:0000256" key="1">
    <source>
        <dbReference type="ARBA" id="ARBA00022801"/>
    </source>
</evidence>
<feature type="region of interest" description="Disordered" evidence="2">
    <location>
        <begin position="135"/>
        <end position="170"/>
    </location>
</feature>
<reference evidence="4" key="1">
    <citation type="submission" date="2020-08" db="EMBL/GenBank/DDBJ databases">
        <title>Whole genome shotgun sequence of Actinocatenispora sera NBRC 101916.</title>
        <authorList>
            <person name="Komaki H."/>
            <person name="Tamura T."/>
        </authorList>
    </citation>
    <scope>NUCLEOTIDE SEQUENCE</scope>
    <source>
        <strain evidence="4">NBRC 101916</strain>
    </source>
</reference>
<dbReference type="Pfam" id="PF04203">
    <property type="entry name" value="Sortase"/>
    <property type="match status" value="1"/>
</dbReference>
<evidence type="ECO:0008006" key="6">
    <source>
        <dbReference type="Google" id="ProtNLM"/>
    </source>
</evidence>
<sequence length="339" mass="35149">MQQPASGPDGRDSEAPTVQFPAPEAPTPEALAPEVPTSELPAPEVAAPVSATAECGTEPEPTGERAPRAEPERAERAPRAEPERVVEREGPPPAEWEPLAHGGAAGWRTVLGVLLVLGGVLGAMLLVLAMMRAPTPPPQPTAAQAPPSSVVAPTATAPPSPAPAAAASLPPSAPVRIDVDRARIHAPIIATGLDADDTVAVPPIDHPYLTGWYDRSVAPGQEGAAVLLGHVDSRRTGPAVFYYLGTLTRGDTIEITRADHRVAVFTVDGVAGYPKTEFPATAVYGPTTGARLRLVTCGGAFDERSHSYERNVVVFASLSSSHPETAAEAARPLVTRPPS</sequence>
<feature type="compositionally biased region" description="Basic and acidic residues" evidence="2">
    <location>
        <begin position="62"/>
        <end position="90"/>
    </location>
</feature>
<keyword evidence="5" id="KW-1185">Reference proteome</keyword>
<feature type="region of interest" description="Disordered" evidence="2">
    <location>
        <begin position="1"/>
        <end position="96"/>
    </location>
</feature>
<keyword evidence="3" id="KW-1133">Transmembrane helix</keyword>
<keyword evidence="1" id="KW-0378">Hydrolase</keyword>
<dbReference type="InterPro" id="IPR023365">
    <property type="entry name" value="Sortase_dom-sf"/>
</dbReference>
<dbReference type="RefSeq" id="WP_051801476.1">
    <property type="nucleotide sequence ID" value="NZ_AP023354.1"/>
</dbReference>
<evidence type="ECO:0000256" key="2">
    <source>
        <dbReference type="SAM" id="MobiDB-lite"/>
    </source>
</evidence>
<dbReference type="EMBL" id="AP023354">
    <property type="protein sequence ID" value="BCJ31529.1"/>
    <property type="molecule type" value="Genomic_DNA"/>
</dbReference>
<dbReference type="SUPFAM" id="SSF63817">
    <property type="entry name" value="Sortase"/>
    <property type="match status" value="1"/>
</dbReference>
<gene>
    <name evidence="4" type="ORF">Asera_56370</name>
</gene>
<feature type="compositionally biased region" description="Low complexity" evidence="2">
    <location>
        <begin position="27"/>
        <end position="36"/>
    </location>
</feature>
<evidence type="ECO:0000313" key="4">
    <source>
        <dbReference type="EMBL" id="BCJ31529.1"/>
    </source>
</evidence>
<dbReference type="OrthoDB" id="525039at2"/>
<dbReference type="InterPro" id="IPR005754">
    <property type="entry name" value="Sortase"/>
</dbReference>
<dbReference type="InterPro" id="IPR042001">
    <property type="entry name" value="Sortase_F"/>
</dbReference>
<evidence type="ECO:0000256" key="3">
    <source>
        <dbReference type="SAM" id="Phobius"/>
    </source>
</evidence>
<keyword evidence="3" id="KW-0812">Transmembrane</keyword>
<dbReference type="KEGG" id="aser:Asera_56370"/>
<dbReference type="AlphaFoldDB" id="A0A810L8J6"/>
<accession>A0A810L8J6</accession>
<protein>
    <recommendedName>
        <fullName evidence="6">Sortase family protein</fullName>
    </recommendedName>
</protein>
<dbReference type="GO" id="GO:0016787">
    <property type="term" value="F:hydrolase activity"/>
    <property type="evidence" value="ECO:0007669"/>
    <property type="project" value="UniProtKB-KW"/>
</dbReference>
<feature type="transmembrane region" description="Helical" evidence="3">
    <location>
        <begin position="110"/>
        <end position="131"/>
    </location>
</feature>
<feature type="compositionally biased region" description="Low complexity" evidence="2">
    <location>
        <begin position="141"/>
        <end position="155"/>
    </location>
</feature>